<sequence length="100" mass="11343">MPNIPVQAAAKGLSERHTAVAEAMLTLEEQVTELEAMSRIMADLLEEVLSSNREKEGEYFRILVSRYDMENISFAWNNVTSRAVKLADRYYDACRGEIGQ</sequence>
<organism evidence="1 2">
    <name type="scientific">Rhizobium meliloti</name>
    <name type="common">Ensifer meliloti</name>
    <name type="synonym">Sinorhizobium meliloti</name>
    <dbReference type="NCBI Taxonomy" id="382"/>
    <lineage>
        <taxon>Bacteria</taxon>
        <taxon>Pseudomonadati</taxon>
        <taxon>Pseudomonadota</taxon>
        <taxon>Alphaproteobacteria</taxon>
        <taxon>Hyphomicrobiales</taxon>
        <taxon>Rhizobiaceae</taxon>
        <taxon>Sinorhizobium/Ensifer group</taxon>
        <taxon>Sinorhizobium</taxon>
    </lineage>
</organism>
<gene>
    <name evidence="1" type="ORF">GHK53_20295</name>
</gene>
<dbReference type="Proteomes" id="UP000429484">
    <property type="component" value="Unassembled WGS sequence"/>
</dbReference>
<comment type="caution">
    <text evidence="1">The sequence shown here is derived from an EMBL/GenBank/DDBJ whole genome shotgun (WGS) entry which is preliminary data.</text>
</comment>
<dbReference type="EMBL" id="WISR01000163">
    <property type="protein sequence ID" value="MQW35054.1"/>
    <property type="molecule type" value="Genomic_DNA"/>
</dbReference>
<proteinExistence type="predicted"/>
<evidence type="ECO:0000313" key="2">
    <source>
        <dbReference type="Proteomes" id="UP000429484"/>
    </source>
</evidence>
<protein>
    <submittedName>
        <fullName evidence="1">Uncharacterized protein</fullName>
    </submittedName>
</protein>
<dbReference type="RefSeq" id="WP_088197189.1">
    <property type="nucleotide sequence ID" value="NZ_JAMKQB010000051.1"/>
</dbReference>
<reference evidence="1 2" key="1">
    <citation type="journal article" date="2013" name="Genome Biol.">
        <title>Comparative genomics of the core and accessory genomes of 48 Sinorhizobium strains comprising five genospecies.</title>
        <authorList>
            <person name="Sugawara M."/>
            <person name="Epstein B."/>
            <person name="Badgley B.D."/>
            <person name="Unno T."/>
            <person name="Xu L."/>
            <person name="Reese J."/>
            <person name="Gyaneshwar P."/>
            <person name="Denny R."/>
            <person name="Mudge J."/>
            <person name="Bharti A.K."/>
            <person name="Farmer A.D."/>
            <person name="May G.D."/>
            <person name="Woodward J.E."/>
            <person name="Medigue C."/>
            <person name="Vallenet D."/>
            <person name="Lajus A."/>
            <person name="Rouy Z."/>
            <person name="Martinez-Vaz B."/>
            <person name="Tiffin P."/>
            <person name="Young N.D."/>
            <person name="Sadowsky M.J."/>
        </authorList>
    </citation>
    <scope>NUCLEOTIDE SEQUENCE [LARGE SCALE GENOMIC DNA]</scope>
    <source>
        <strain evidence="1 2">N6B1</strain>
    </source>
</reference>
<name>A0AAW9TUS6_RHIML</name>
<evidence type="ECO:0000313" key="1">
    <source>
        <dbReference type="EMBL" id="MQW35054.1"/>
    </source>
</evidence>
<accession>A0AAW9TUS6</accession>
<dbReference type="AlphaFoldDB" id="A0AAW9TUS6"/>